<evidence type="ECO:0000313" key="7">
    <source>
        <dbReference type="EMBL" id="OXV05794.1"/>
    </source>
</evidence>
<evidence type="ECO:0000313" key="8">
    <source>
        <dbReference type="Proteomes" id="UP000243515"/>
    </source>
</evidence>
<keyword evidence="5" id="KW-0653">Protein transport</keyword>
<dbReference type="InterPro" id="IPR011989">
    <property type="entry name" value="ARM-like"/>
</dbReference>
<evidence type="ECO:0000256" key="4">
    <source>
        <dbReference type="ARBA" id="ARBA00022737"/>
    </source>
</evidence>
<dbReference type="AlphaFoldDB" id="A0A232LNW8"/>
<reference evidence="7 8" key="1">
    <citation type="journal article" date="2015" name="Environ. Microbiol.">
        <title>Metagenome sequence of Elaphomyces granulatus from sporocarp tissue reveals Ascomycota ectomycorrhizal fingerprints of genome expansion and a Proteobacteria-rich microbiome.</title>
        <authorList>
            <person name="Quandt C.A."/>
            <person name="Kohler A."/>
            <person name="Hesse C.N."/>
            <person name="Sharpton T.J."/>
            <person name="Martin F."/>
            <person name="Spatafora J.W."/>
        </authorList>
    </citation>
    <scope>NUCLEOTIDE SEQUENCE [LARGE SCALE GENOMIC DNA]</scope>
    <source>
        <strain evidence="7 8">OSC145934</strain>
    </source>
</reference>
<keyword evidence="4" id="KW-0677">Repeat</keyword>
<dbReference type="GO" id="GO:0006606">
    <property type="term" value="P:protein import into nucleus"/>
    <property type="evidence" value="ECO:0007669"/>
    <property type="project" value="InterPro"/>
</dbReference>
<sequence>MSRPHRLVLSHHDPEKLIPHLDGLVNYILLQQQNQKDPGLALDAWLTSREQSIIYDEDDADDADKEDRPKDLVKAQFQGRPARVRQESEDLGDDPEDEWTLRKCSAAALDVFAKDHLKETLCHPQWPNCWCLGRYVEWASHLDDPAQKEAAASAFAGLEEKSEANLVPYCEPILWQFVCFGKYQDRNMYILYDCIQTLAECHEGLGQTHPGQRPHAGAHRPVPSGPPRTLPPRMLGVCRDRVRGCFRPLCAPALPPVHQDHLREPAGIGGCREQRGPGLPDHQPGPAECEALVSSAEPRLFDLLYYCMTDPNNDCQSSYALLGDCAIYLFPQLQPYLPNVLPALIKQLDLDLIHDEVPQTGFSVPNNACWSKEVIDSVNENAALALGRLCIGGSGSLAPRLGEYADEVDVQDRLYA</sequence>
<organism evidence="7 8">
    <name type="scientific">Elaphomyces granulatus</name>
    <dbReference type="NCBI Taxonomy" id="519963"/>
    <lineage>
        <taxon>Eukaryota</taxon>
        <taxon>Fungi</taxon>
        <taxon>Dikarya</taxon>
        <taxon>Ascomycota</taxon>
        <taxon>Pezizomycotina</taxon>
        <taxon>Eurotiomycetes</taxon>
        <taxon>Eurotiomycetidae</taxon>
        <taxon>Eurotiales</taxon>
        <taxon>Elaphomycetaceae</taxon>
        <taxon>Elaphomyces</taxon>
    </lineage>
</organism>
<dbReference type="Proteomes" id="UP000243515">
    <property type="component" value="Unassembled WGS sequence"/>
</dbReference>
<evidence type="ECO:0000256" key="5">
    <source>
        <dbReference type="ARBA" id="ARBA00022927"/>
    </source>
</evidence>
<dbReference type="OrthoDB" id="951172at2759"/>
<dbReference type="InterPro" id="IPR016024">
    <property type="entry name" value="ARM-type_fold"/>
</dbReference>
<dbReference type="EMBL" id="NPHW01006440">
    <property type="protein sequence ID" value="OXV05794.1"/>
    <property type="molecule type" value="Genomic_DNA"/>
</dbReference>
<dbReference type="Gene3D" id="1.25.10.10">
    <property type="entry name" value="Leucine-rich Repeat Variant"/>
    <property type="match status" value="3"/>
</dbReference>
<gene>
    <name evidence="7" type="ORF">Egran_06438</name>
</gene>
<dbReference type="SUPFAM" id="SSF48371">
    <property type="entry name" value="ARM repeat"/>
    <property type="match status" value="1"/>
</dbReference>
<evidence type="ECO:0000256" key="6">
    <source>
        <dbReference type="SAM" id="MobiDB-lite"/>
    </source>
</evidence>
<comment type="caution">
    <text evidence="7">The sequence shown here is derived from an EMBL/GenBank/DDBJ whole genome shotgun (WGS) entry which is preliminary data.</text>
</comment>
<comment type="subcellular location">
    <subcellularLocation>
        <location evidence="1">Cytoplasm</location>
    </subcellularLocation>
</comment>
<dbReference type="GO" id="GO:0005737">
    <property type="term" value="C:cytoplasm"/>
    <property type="evidence" value="ECO:0007669"/>
    <property type="project" value="UniProtKB-SubCell"/>
</dbReference>
<evidence type="ECO:0000256" key="2">
    <source>
        <dbReference type="ARBA" id="ARBA00022448"/>
    </source>
</evidence>
<protein>
    <submittedName>
        <fullName evidence="7">Uncharacterized protein</fullName>
    </submittedName>
</protein>
<evidence type="ECO:0000256" key="1">
    <source>
        <dbReference type="ARBA" id="ARBA00004496"/>
    </source>
</evidence>
<dbReference type="InterPro" id="IPR040122">
    <property type="entry name" value="Importin_beta"/>
</dbReference>
<feature type="region of interest" description="Disordered" evidence="6">
    <location>
        <begin position="206"/>
        <end position="230"/>
    </location>
</feature>
<keyword evidence="2" id="KW-0813">Transport</keyword>
<keyword evidence="8" id="KW-1185">Reference proteome</keyword>
<accession>A0A232LNW8</accession>
<keyword evidence="3" id="KW-0963">Cytoplasm</keyword>
<evidence type="ECO:0000256" key="3">
    <source>
        <dbReference type="ARBA" id="ARBA00022490"/>
    </source>
</evidence>
<name>A0A232LNW8_9EURO</name>
<proteinExistence type="predicted"/>
<dbReference type="PANTHER" id="PTHR10527">
    <property type="entry name" value="IMPORTIN BETA"/>
    <property type="match status" value="1"/>
</dbReference>